<evidence type="ECO:0000256" key="3">
    <source>
        <dbReference type="SAM" id="MobiDB-lite"/>
    </source>
</evidence>
<keyword evidence="1 2" id="KW-0175">Coiled coil</keyword>
<dbReference type="InterPro" id="IPR011684">
    <property type="entry name" value="NAB"/>
</dbReference>
<feature type="coiled-coil region" evidence="2">
    <location>
        <begin position="375"/>
        <end position="520"/>
    </location>
</feature>
<feature type="coiled-coil region" evidence="2">
    <location>
        <begin position="557"/>
        <end position="638"/>
    </location>
</feature>
<feature type="coiled-coil region" evidence="2">
    <location>
        <begin position="188"/>
        <end position="236"/>
    </location>
</feature>
<evidence type="ECO:0000313" key="5">
    <source>
        <dbReference type="EMBL" id="EEF51315.1"/>
    </source>
</evidence>
<evidence type="ECO:0000256" key="2">
    <source>
        <dbReference type="SAM" id="Coils"/>
    </source>
</evidence>
<feature type="compositionally biased region" description="Polar residues" evidence="3">
    <location>
        <begin position="531"/>
        <end position="550"/>
    </location>
</feature>
<feature type="compositionally biased region" description="Basic and acidic residues" evidence="3">
    <location>
        <begin position="83"/>
        <end position="92"/>
    </location>
</feature>
<feature type="region of interest" description="Disordered" evidence="3">
    <location>
        <begin position="83"/>
        <end position="122"/>
    </location>
</feature>
<dbReference type="STRING" id="3988.B9RCP4"/>
<feature type="domain" description="NAB" evidence="4">
    <location>
        <begin position="1"/>
        <end position="80"/>
    </location>
</feature>
<sequence length="774" mass="89994">MESTENRDNVEDIEQMKENKQEIETKVARILKLIKSNGQDKKGKLSEDSMRISELIGLVHEFHKQYQFLYSQYDNLRGEIGKRARGRKEKENSSSTPTSDSEYYSSEDIENGVPINRHNKSSDSIKAELDTEDFEASANLQYMTAFGKSPKAEITRKDQKNKAQERKREFSTLVKVQEVHGSQASAEIKELEGQLTMLRMELESLHSLKNGLEVQIEEKENEAKRLVETNAQLHTRISELELMSEEKGNKISAMTVQMKKVENNLTSRIQVLVTQVKDLQLETDYLRAELAEMEGSKRYKKSTQVKGLKDQFKIMQQELESLRREKTESQLQLDMKIKETNGNLSQIEALKNEIASKNGQEQGMLKEKEGFLAQMDDLKLEVNSLHDQNNELEEMIRSKNKEVDELREEKGGLQDKILELEKKLAEREDELSNKKYEHEDNEAYTQIVALKAQVNSLQQELDSSVAEKRKLEEQNERLKQKSAENLMQVENEILNLTSKIEDQQKTLKEKDDTIKKFSEESKLIKHHSLDSQKQPSNTDSPKYRSMSATDSPKYRSMDSAKLNHNVFERKIDELAEKFQMKMENHIRLLSRRIRVAEQLHAETRESHKKVLEKLEQENKELHEKKAACEAEAKKMKDMLLESGSNMLTGLDIMMKKMDEENGKFLRRISRISNELQVAKNCLTGKKDEVEKLNYNMETEEESEGDRRNAASKLGRKVEDLEQKLKERDEGMSSLGEEKREAIRQLCVLIEYHRHRYDHLKEAVSKMPIRFKKPT</sequence>
<feature type="region of interest" description="Disordered" evidence="3">
    <location>
        <begin position="1"/>
        <end position="21"/>
    </location>
</feature>
<dbReference type="PANTHER" id="PTHR47357:SF4">
    <property type="entry name" value="MYOSIN HEAVY CHAIN-LIKE PROTEIN"/>
    <property type="match status" value="1"/>
</dbReference>
<feature type="region of interest" description="Disordered" evidence="3">
    <location>
        <begin position="523"/>
        <end position="556"/>
    </location>
</feature>
<feature type="region of interest" description="Disordered" evidence="3">
    <location>
        <begin position="696"/>
        <end position="721"/>
    </location>
</feature>
<dbReference type="EMBL" id="EQ973774">
    <property type="protein sequence ID" value="EEF51315.1"/>
    <property type="molecule type" value="Genomic_DNA"/>
</dbReference>
<feature type="compositionally biased region" description="Low complexity" evidence="3">
    <location>
        <begin position="93"/>
        <end position="104"/>
    </location>
</feature>
<dbReference type="Pfam" id="PF07765">
    <property type="entry name" value="KIP1"/>
    <property type="match status" value="1"/>
</dbReference>
<protein>
    <submittedName>
        <fullName evidence="5">Coiled-coil domain-containing protein, putative</fullName>
    </submittedName>
</protein>
<dbReference type="FunCoup" id="B9RCP4">
    <property type="interactions" value="78"/>
</dbReference>
<dbReference type="GO" id="GO:0005856">
    <property type="term" value="C:cytoskeleton"/>
    <property type="evidence" value="ECO:0000318"/>
    <property type="project" value="GO_Central"/>
</dbReference>
<dbReference type="OrthoDB" id="10255522at2759"/>
<dbReference type="PANTHER" id="PTHR47357">
    <property type="entry name" value="COP1-INTERACTIVE PROTEIN 1"/>
    <property type="match status" value="1"/>
</dbReference>
<evidence type="ECO:0000256" key="1">
    <source>
        <dbReference type="ARBA" id="ARBA00023054"/>
    </source>
</evidence>
<gene>
    <name evidence="5" type="ORF">RCOM_1691100</name>
</gene>
<dbReference type="eggNOG" id="ENOG502QRRG">
    <property type="taxonomic scope" value="Eukaryota"/>
</dbReference>
<keyword evidence="6" id="KW-1185">Reference proteome</keyword>
<dbReference type="InParanoid" id="B9RCP4"/>
<dbReference type="GO" id="GO:0003779">
    <property type="term" value="F:actin binding"/>
    <property type="evidence" value="ECO:0007669"/>
    <property type="project" value="InterPro"/>
</dbReference>
<feature type="coiled-coil region" evidence="2">
    <location>
        <begin position="305"/>
        <end position="339"/>
    </location>
</feature>
<dbReference type="GO" id="GO:0005200">
    <property type="term" value="F:structural constituent of cytoskeleton"/>
    <property type="evidence" value="ECO:0000318"/>
    <property type="project" value="GO_Central"/>
</dbReference>
<proteinExistence type="predicted"/>
<accession>B9RCP4</accession>
<name>B9RCP4_RICCO</name>
<evidence type="ECO:0000313" key="6">
    <source>
        <dbReference type="Proteomes" id="UP000008311"/>
    </source>
</evidence>
<evidence type="ECO:0000259" key="4">
    <source>
        <dbReference type="PROSITE" id="PS51774"/>
    </source>
</evidence>
<organism evidence="5 6">
    <name type="scientific">Ricinus communis</name>
    <name type="common">Castor bean</name>
    <dbReference type="NCBI Taxonomy" id="3988"/>
    <lineage>
        <taxon>Eukaryota</taxon>
        <taxon>Viridiplantae</taxon>
        <taxon>Streptophyta</taxon>
        <taxon>Embryophyta</taxon>
        <taxon>Tracheophyta</taxon>
        <taxon>Spermatophyta</taxon>
        <taxon>Magnoliopsida</taxon>
        <taxon>eudicotyledons</taxon>
        <taxon>Gunneridae</taxon>
        <taxon>Pentapetalae</taxon>
        <taxon>rosids</taxon>
        <taxon>fabids</taxon>
        <taxon>Malpighiales</taxon>
        <taxon>Euphorbiaceae</taxon>
        <taxon>Acalyphoideae</taxon>
        <taxon>Acalypheae</taxon>
        <taxon>Ricinus</taxon>
    </lineage>
</organism>
<reference evidence="6" key="1">
    <citation type="journal article" date="2010" name="Nat. Biotechnol.">
        <title>Draft genome sequence of the oilseed species Ricinus communis.</title>
        <authorList>
            <person name="Chan A.P."/>
            <person name="Crabtree J."/>
            <person name="Zhao Q."/>
            <person name="Lorenzi H."/>
            <person name="Orvis J."/>
            <person name="Puiu D."/>
            <person name="Melake-Berhan A."/>
            <person name="Jones K.M."/>
            <person name="Redman J."/>
            <person name="Chen G."/>
            <person name="Cahoon E.B."/>
            <person name="Gedil M."/>
            <person name="Stanke M."/>
            <person name="Haas B.J."/>
            <person name="Wortman J.R."/>
            <person name="Fraser-Liggett C.M."/>
            <person name="Ravel J."/>
            <person name="Rabinowicz P.D."/>
        </authorList>
    </citation>
    <scope>NUCLEOTIDE SEQUENCE [LARGE SCALE GENOMIC DNA]</scope>
    <source>
        <strain evidence="6">cv. Hale</strain>
    </source>
</reference>
<dbReference type="PROSITE" id="PS51774">
    <property type="entry name" value="NAB"/>
    <property type="match status" value="1"/>
</dbReference>
<dbReference type="KEGG" id="rcu:8288051"/>
<dbReference type="AlphaFoldDB" id="B9RCP4"/>
<dbReference type="Proteomes" id="UP000008311">
    <property type="component" value="Unassembled WGS sequence"/>
</dbReference>